<dbReference type="Gene3D" id="1.25.40.390">
    <property type="match status" value="1"/>
</dbReference>
<evidence type="ECO:0000259" key="8">
    <source>
        <dbReference type="Pfam" id="PF14322"/>
    </source>
</evidence>
<evidence type="ECO:0000256" key="5">
    <source>
        <dbReference type="ARBA" id="ARBA00023237"/>
    </source>
</evidence>
<evidence type="ECO:0000256" key="3">
    <source>
        <dbReference type="ARBA" id="ARBA00022729"/>
    </source>
</evidence>
<dbReference type="InterPro" id="IPR012944">
    <property type="entry name" value="SusD_RagB_dom"/>
</dbReference>
<dbReference type="Proteomes" id="UP001500552">
    <property type="component" value="Unassembled WGS sequence"/>
</dbReference>
<organism evidence="9 10">
    <name type="scientific">Pontibacter saemangeumensis</name>
    <dbReference type="NCBI Taxonomy" id="1084525"/>
    <lineage>
        <taxon>Bacteria</taxon>
        <taxon>Pseudomonadati</taxon>
        <taxon>Bacteroidota</taxon>
        <taxon>Cytophagia</taxon>
        <taxon>Cytophagales</taxon>
        <taxon>Hymenobacteraceae</taxon>
        <taxon>Pontibacter</taxon>
    </lineage>
</organism>
<comment type="similarity">
    <text evidence="2">Belongs to the SusD family.</text>
</comment>
<dbReference type="CDD" id="cd08977">
    <property type="entry name" value="SusD"/>
    <property type="match status" value="1"/>
</dbReference>
<keyword evidence="10" id="KW-1185">Reference proteome</keyword>
<dbReference type="PROSITE" id="PS51257">
    <property type="entry name" value="PROKAR_LIPOPROTEIN"/>
    <property type="match status" value="1"/>
</dbReference>
<evidence type="ECO:0000313" key="10">
    <source>
        <dbReference type="Proteomes" id="UP001500552"/>
    </source>
</evidence>
<evidence type="ECO:0000256" key="1">
    <source>
        <dbReference type="ARBA" id="ARBA00004442"/>
    </source>
</evidence>
<accession>A0ABP8LY97</accession>
<reference evidence="10" key="1">
    <citation type="journal article" date="2019" name="Int. J. Syst. Evol. Microbiol.">
        <title>The Global Catalogue of Microorganisms (GCM) 10K type strain sequencing project: providing services to taxonomists for standard genome sequencing and annotation.</title>
        <authorList>
            <consortium name="The Broad Institute Genomics Platform"/>
            <consortium name="The Broad Institute Genome Sequencing Center for Infectious Disease"/>
            <person name="Wu L."/>
            <person name="Ma J."/>
        </authorList>
    </citation>
    <scope>NUCLEOTIDE SEQUENCE [LARGE SCALE GENOMIC DNA]</scope>
    <source>
        <strain evidence="10">JCM 17926</strain>
    </source>
</reference>
<name>A0ABP8LY97_9BACT</name>
<dbReference type="EMBL" id="BAABHC010000016">
    <property type="protein sequence ID" value="GAA4437766.1"/>
    <property type="molecule type" value="Genomic_DNA"/>
</dbReference>
<keyword evidence="4" id="KW-0472">Membrane</keyword>
<evidence type="ECO:0000256" key="6">
    <source>
        <dbReference type="SAM" id="SignalP"/>
    </source>
</evidence>
<dbReference type="RefSeq" id="WP_345160562.1">
    <property type="nucleotide sequence ID" value="NZ_BAABHC010000016.1"/>
</dbReference>
<evidence type="ECO:0000259" key="7">
    <source>
        <dbReference type="Pfam" id="PF07980"/>
    </source>
</evidence>
<dbReference type="InterPro" id="IPR011990">
    <property type="entry name" value="TPR-like_helical_dom_sf"/>
</dbReference>
<dbReference type="InterPro" id="IPR033985">
    <property type="entry name" value="SusD-like_N"/>
</dbReference>
<keyword evidence="5" id="KW-0998">Cell outer membrane</keyword>
<dbReference type="SUPFAM" id="SSF48452">
    <property type="entry name" value="TPR-like"/>
    <property type="match status" value="1"/>
</dbReference>
<feature type="domain" description="RagB/SusD" evidence="7">
    <location>
        <begin position="354"/>
        <end position="468"/>
    </location>
</feature>
<sequence length="502" mass="54834">MKRIYFKYIAMVALGLPSLSACEKEFLEVDPRGTVLESNYYSNPEEAYAGLIAAYDPLGWQAGGTYHNVGAINSASDDAYAGGGGSSDMNTWQVWNNYTLDPAVGPQAEFWNRNFTGVSRANTILEKVQAGIPGLDDATRARYIAEAKFLRAYYYFDLVRLFRNVPLFTASISTQDIYNATQAAPEEVYAQIEKDLAEAIPDLPTTVSAASEGGRVTQGTGKALLGKVHLFQKEWGAAAAQLADVNGTPGGTSQYGYQLLSNFGDIFSPGNKFHSESILEIVHTSVANAGWGNWPGFEGNVGVTMFGPRGYAGPTYVAGWGFNPLTLDLVNALQGDPRYKFTVANIDSLEKAGLATYEKGYQNTGYFVEKYAPKQEWRSTGGGEPLLNWPNDYIEIRLADTYLMEAEALVQSGGDLERAAALLNAVRARVGLAPVAATLENIYKERRLELATEGHRWYDLVRTGRAATVLAPYGFVAGTHEVLPIPQAELNNTQLQQNPEYR</sequence>
<keyword evidence="3 6" id="KW-0732">Signal</keyword>
<feature type="domain" description="SusD-like N-terminal" evidence="8">
    <location>
        <begin position="87"/>
        <end position="228"/>
    </location>
</feature>
<evidence type="ECO:0000313" key="9">
    <source>
        <dbReference type="EMBL" id="GAA4437766.1"/>
    </source>
</evidence>
<evidence type="ECO:0000256" key="2">
    <source>
        <dbReference type="ARBA" id="ARBA00006275"/>
    </source>
</evidence>
<dbReference type="Pfam" id="PF07980">
    <property type="entry name" value="SusD_RagB"/>
    <property type="match status" value="1"/>
</dbReference>
<protein>
    <submittedName>
        <fullName evidence="9">RagB/SusD family nutrient uptake outer membrane protein</fullName>
    </submittedName>
</protein>
<feature type="signal peptide" evidence="6">
    <location>
        <begin position="1"/>
        <end position="23"/>
    </location>
</feature>
<comment type="subcellular location">
    <subcellularLocation>
        <location evidence="1">Cell outer membrane</location>
    </subcellularLocation>
</comment>
<comment type="caution">
    <text evidence="9">The sequence shown here is derived from an EMBL/GenBank/DDBJ whole genome shotgun (WGS) entry which is preliminary data.</text>
</comment>
<evidence type="ECO:0000256" key="4">
    <source>
        <dbReference type="ARBA" id="ARBA00023136"/>
    </source>
</evidence>
<proteinExistence type="inferred from homology"/>
<feature type="chain" id="PRO_5045359674" evidence="6">
    <location>
        <begin position="24"/>
        <end position="502"/>
    </location>
</feature>
<dbReference type="Pfam" id="PF14322">
    <property type="entry name" value="SusD-like_3"/>
    <property type="match status" value="1"/>
</dbReference>
<gene>
    <name evidence="9" type="ORF">GCM10023188_32340</name>
</gene>